<name>A0A098BHA5_9NOCA</name>
<feature type="compositionally biased region" description="Basic and acidic residues" evidence="1">
    <location>
        <begin position="56"/>
        <end position="68"/>
    </location>
</feature>
<accession>A0A098BHA5</accession>
<sequence length="309" mass="34117">MHLRTTERFVVDVLVDGHLHQRRATEIDRGGFLDQHGVLTHSRHVRTAGGGTTEDEGNRGDSGGREAGEFAEGPPAGHEDVGLAGEVRTTGFDKRDHGQSVALGDVEGTQLLGHRIGVERAALDRRLVGDDHALHAADGTDPGDQPAAGLLVRIVRPRITRQLEERRVLVQEQIDTLSRQQLPARSMALDSFRATRVEHAVREGLERFEGVEHCPAIEQELLGPRIDPCGNDRHRYTSIRLVEIVWWCGRCDPHRGRSDADCSRRTALRLLPDVGNASAKEEHRTVGAPRRRGPPPVRLPPDTIHETVS</sequence>
<organism evidence="2 3">
    <name type="scientific">Rhodococcus ruber</name>
    <dbReference type="NCBI Taxonomy" id="1830"/>
    <lineage>
        <taxon>Bacteria</taxon>
        <taxon>Bacillati</taxon>
        <taxon>Actinomycetota</taxon>
        <taxon>Actinomycetes</taxon>
        <taxon>Mycobacteriales</taxon>
        <taxon>Nocardiaceae</taxon>
        <taxon>Rhodococcus</taxon>
    </lineage>
</organism>
<reference evidence="2 3" key="1">
    <citation type="journal article" date="2014" name="Genome Announc.">
        <title>Draft Genome Sequence of Propane- and Butane-Oxidizing Actinobacterium Rhodococcus ruber IEGM 231.</title>
        <authorList>
            <person name="Ivshina I.B."/>
            <person name="Kuyukina M.S."/>
            <person name="Krivoruchko A.V."/>
            <person name="Barbe V."/>
            <person name="Fischer C."/>
        </authorList>
    </citation>
    <scope>NUCLEOTIDE SEQUENCE [LARGE SCALE GENOMIC DNA]</scope>
</reference>
<feature type="region of interest" description="Disordered" evidence="1">
    <location>
        <begin position="45"/>
        <end position="82"/>
    </location>
</feature>
<dbReference type="Proteomes" id="UP000042997">
    <property type="component" value="Unassembled WGS sequence"/>
</dbReference>
<proteinExistence type="predicted"/>
<evidence type="ECO:0000256" key="1">
    <source>
        <dbReference type="SAM" id="MobiDB-lite"/>
    </source>
</evidence>
<dbReference type="AlphaFoldDB" id="A0A098BHA5"/>
<feature type="region of interest" description="Disordered" evidence="1">
    <location>
        <begin position="273"/>
        <end position="309"/>
    </location>
</feature>
<evidence type="ECO:0000313" key="2">
    <source>
        <dbReference type="EMBL" id="CDZ87086.1"/>
    </source>
</evidence>
<gene>
    <name evidence="2" type="ORF">RHRU231_210012</name>
</gene>
<evidence type="ECO:0000313" key="3">
    <source>
        <dbReference type="Proteomes" id="UP000042997"/>
    </source>
</evidence>
<protein>
    <submittedName>
        <fullName evidence="2">Uncharacterized protein</fullName>
    </submittedName>
</protein>
<dbReference type="EMBL" id="CCSD01000030">
    <property type="protein sequence ID" value="CDZ87086.1"/>
    <property type="molecule type" value="Genomic_DNA"/>
</dbReference>